<organism evidence="2 3">
    <name type="scientific">Rubroshorea leprosula</name>
    <dbReference type="NCBI Taxonomy" id="152421"/>
    <lineage>
        <taxon>Eukaryota</taxon>
        <taxon>Viridiplantae</taxon>
        <taxon>Streptophyta</taxon>
        <taxon>Embryophyta</taxon>
        <taxon>Tracheophyta</taxon>
        <taxon>Spermatophyta</taxon>
        <taxon>Magnoliopsida</taxon>
        <taxon>eudicotyledons</taxon>
        <taxon>Gunneridae</taxon>
        <taxon>Pentapetalae</taxon>
        <taxon>rosids</taxon>
        <taxon>malvids</taxon>
        <taxon>Malvales</taxon>
        <taxon>Dipterocarpaceae</taxon>
        <taxon>Rubroshorea</taxon>
    </lineage>
</organism>
<dbReference type="EMBL" id="BPVZ01000016">
    <property type="protein sequence ID" value="GKV00698.1"/>
    <property type="molecule type" value="Genomic_DNA"/>
</dbReference>
<gene>
    <name evidence="2" type="ORF">SLEP1_g13345</name>
</gene>
<evidence type="ECO:0008006" key="4">
    <source>
        <dbReference type="Google" id="ProtNLM"/>
    </source>
</evidence>
<evidence type="ECO:0000313" key="2">
    <source>
        <dbReference type="EMBL" id="GKV00698.1"/>
    </source>
</evidence>
<keyword evidence="1" id="KW-0812">Transmembrane</keyword>
<keyword evidence="1" id="KW-1133">Transmembrane helix</keyword>
<feature type="transmembrane region" description="Helical" evidence="1">
    <location>
        <begin position="149"/>
        <end position="166"/>
    </location>
</feature>
<keyword evidence="3" id="KW-1185">Reference proteome</keyword>
<sequence length="191" mass="21469">MDSLRKGDELPVTAPLMNSQELHRKPPASAMTKKGAFASAGYMASAVLLVMLNKATLSSYNFPCANVITLFQMLFSCAFLYATKRWEIISFTGGEPQSITSNRITLVPVKTLFRTIPLALAYLLYMLVTMESVRSINVPMYTTLRRTTVAFTMIVDFLLIILKVGIWLSKIFAMFLSLCVYAIYFTCYYVS</sequence>
<feature type="transmembrane region" description="Helical" evidence="1">
    <location>
        <begin position="35"/>
        <end position="52"/>
    </location>
</feature>
<protein>
    <recommendedName>
        <fullName evidence="4">Sugar phosphate transporter domain-containing protein</fullName>
    </recommendedName>
</protein>
<feature type="transmembrane region" description="Helical" evidence="1">
    <location>
        <begin position="172"/>
        <end position="190"/>
    </location>
</feature>
<dbReference type="AlphaFoldDB" id="A0AAV5IRZ2"/>
<proteinExistence type="predicted"/>
<comment type="caution">
    <text evidence="2">The sequence shown here is derived from an EMBL/GenBank/DDBJ whole genome shotgun (WGS) entry which is preliminary data.</text>
</comment>
<evidence type="ECO:0000313" key="3">
    <source>
        <dbReference type="Proteomes" id="UP001054252"/>
    </source>
</evidence>
<dbReference type="Proteomes" id="UP001054252">
    <property type="component" value="Unassembled WGS sequence"/>
</dbReference>
<evidence type="ECO:0000256" key="1">
    <source>
        <dbReference type="SAM" id="Phobius"/>
    </source>
</evidence>
<feature type="transmembrane region" description="Helical" evidence="1">
    <location>
        <begin position="64"/>
        <end position="82"/>
    </location>
</feature>
<name>A0AAV5IRZ2_9ROSI</name>
<keyword evidence="1" id="KW-0472">Membrane</keyword>
<reference evidence="2 3" key="1">
    <citation type="journal article" date="2021" name="Commun. Biol.">
        <title>The genome of Shorea leprosula (Dipterocarpaceae) highlights the ecological relevance of drought in aseasonal tropical rainforests.</title>
        <authorList>
            <person name="Ng K.K.S."/>
            <person name="Kobayashi M.J."/>
            <person name="Fawcett J.A."/>
            <person name="Hatakeyama M."/>
            <person name="Paape T."/>
            <person name="Ng C.H."/>
            <person name="Ang C.C."/>
            <person name="Tnah L.H."/>
            <person name="Lee C.T."/>
            <person name="Nishiyama T."/>
            <person name="Sese J."/>
            <person name="O'Brien M.J."/>
            <person name="Copetti D."/>
            <person name="Mohd Noor M.I."/>
            <person name="Ong R.C."/>
            <person name="Putra M."/>
            <person name="Sireger I.Z."/>
            <person name="Indrioko S."/>
            <person name="Kosugi Y."/>
            <person name="Izuno A."/>
            <person name="Isagi Y."/>
            <person name="Lee S.L."/>
            <person name="Shimizu K.K."/>
        </authorList>
    </citation>
    <scope>NUCLEOTIDE SEQUENCE [LARGE SCALE GENOMIC DNA]</scope>
    <source>
        <strain evidence="2">214</strain>
    </source>
</reference>
<accession>A0AAV5IRZ2</accession>
<feature type="transmembrane region" description="Helical" evidence="1">
    <location>
        <begin position="111"/>
        <end position="128"/>
    </location>
</feature>